<evidence type="ECO:0000313" key="5">
    <source>
        <dbReference type="Proteomes" id="UP001408356"/>
    </source>
</evidence>
<dbReference type="InterPro" id="IPR009053">
    <property type="entry name" value="Prefoldin"/>
</dbReference>
<proteinExistence type="inferred from homology"/>
<dbReference type="EMBL" id="JARVKF010000212">
    <property type="protein sequence ID" value="KAK9421054.1"/>
    <property type="molecule type" value="Genomic_DNA"/>
</dbReference>
<sequence length="199" mass="22286">MASKNPSPKQQQQLQTQYGNYKNALQQLAQKIGDVEQEAEEHKSVPSLEIVVHSASPLSPTLFYARCFQTPAKECTFGVYFTASVYSFRFSPAITTRDLVRLVLETLGPLPGDRKCFRMINGVLVERTVRDVVPALETNAEGLKQVLDELVKQYKTKQDDLEKWKARTDSGIHVSRHGLIHVHEHGNEDVGVDVGIIAI</sequence>
<dbReference type="Pfam" id="PF01920">
    <property type="entry name" value="Prefoldin_2"/>
    <property type="match status" value="1"/>
</dbReference>
<dbReference type="InterPro" id="IPR002777">
    <property type="entry name" value="PFD_beta-like"/>
</dbReference>
<dbReference type="CDD" id="cd23163">
    <property type="entry name" value="Prefoldin_2"/>
    <property type="match status" value="1"/>
</dbReference>
<reference evidence="4 5" key="1">
    <citation type="journal article" date="2024" name="J. Plant Pathol.">
        <title>Sequence and assembly of the genome of Seiridium unicorne, isolate CBS 538.82, causal agent of cypress canker disease.</title>
        <authorList>
            <person name="Scali E."/>
            <person name="Rocca G.D."/>
            <person name="Danti R."/>
            <person name="Garbelotto M."/>
            <person name="Barberini S."/>
            <person name="Baroncelli R."/>
            <person name="Emiliani G."/>
        </authorList>
    </citation>
    <scope>NUCLEOTIDE SEQUENCE [LARGE SCALE GENOMIC DNA]</scope>
    <source>
        <strain evidence="4 5">BM-138-508</strain>
    </source>
</reference>
<comment type="similarity">
    <text evidence="1">Belongs to the prefoldin subunit beta family.</text>
</comment>
<keyword evidence="2" id="KW-0143">Chaperone</keyword>
<keyword evidence="3" id="KW-0175">Coiled coil</keyword>
<dbReference type="InterPro" id="IPR027235">
    <property type="entry name" value="PFD2"/>
</dbReference>
<evidence type="ECO:0000313" key="4">
    <source>
        <dbReference type="EMBL" id="KAK9421054.1"/>
    </source>
</evidence>
<accession>A0ABR2V2B0</accession>
<keyword evidence="5" id="KW-1185">Reference proteome</keyword>
<organism evidence="4 5">
    <name type="scientific">Seiridium unicorne</name>
    <dbReference type="NCBI Taxonomy" id="138068"/>
    <lineage>
        <taxon>Eukaryota</taxon>
        <taxon>Fungi</taxon>
        <taxon>Dikarya</taxon>
        <taxon>Ascomycota</taxon>
        <taxon>Pezizomycotina</taxon>
        <taxon>Sordariomycetes</taxon>
        <taxon>Xylariomycetidae</taxon>
        <taxon>Amphisphaeriales</taxon>
        <taxon>Sporocadaceae</taxon>
        <taxon>Seiridium</taxon>
    </lineage>
</organism>
<protein>
    <submittedName>
        <fullName evidence="4">Prefoldin subunit 2</fullName>
    </submittedName>
</protein>
<name>A0ABR2V2B0_9PEZI</name>
<dbReference type="Proteomes" id="UP001408356">
    <property type="component" value="Unassembled WGS sequence"/>
</dbReference>
<evidence type="ECO:0000256" key="1">
    <source>
        <dbReference type="ARBA" id="ARBA00008045"/>
    </source>
</evidence>
<feature type="coiled-coil region" evidence="3">
    <location>
        <begin position="11"/>
        <end position="45"/>
    </location>
</feature>
<feature type="coiled-coil region" evidence="3">
    <location>
        <begin position="133"/>
        <end position="167"/>
    </location>
</feature>
<dbReference type="Gene3D" id="1.10.287.370">
    <property type="match status" value="1"/>
</dbReference>
<evidence type="ECO:0000256" key="3">
    <source>
        <dbReference type="SAM" id="Coils"/>
    </source>
</evidence>
<evidence type="ECO:0000256" key="2">
    <source>
        <dbReference type="ARBA" id="ARBA00023186"/>
    </source>
</evidence>
<dbReference type="SUPFAM" id="SSF46579">
    <property type="entry name" value="Prefoldin"/>
    <property type="match status" value="1"/>
</dbReference>
<comment type="caution">
    <text evidence="4">The sequence shown here is derived from an EMBL/GenBank/DDBJ whole genome shotgun (WGS) entry which is preliminary data.</text>
</comment>
<gene>
    <name evidence="4" type="ORF">SUNI508_06199</name>
</gene>
<dbReference type="PANTHER" id="PTHR13303">
    <property type="entry name" value="PREFOLDIN SUBUNIT 2"/>
    <property type="match status" value="1"/>
</dbReference>